<evidence type="ECO:0000256" key="4">
    <source>
        <dbReference type="ARBA" id="ARBA00022989"/>
    </source>
</evidence>
<feature type="transmembrane region" description="Helical" evidence="7">
    <location>
        <begin position="100"/>
        <end position="119"/>
    </location>
</feature>
<dbReference type="SUPFAM" id="SSF103473">
    <property type="entry name" value="MFS general substrate transporter"/>
    <property type="match status" value="1"/>
</dbReference>
<evidence type="ECO:0000256" key="5">
    <source>
        <dbReference type="ARBA" id="ARBA00023136"/>
    </source>
</evidence>
<evidence type="ECO:0000313" key="9">
    <source>
        <dbReference type="EMBL" id="MFC4010097.1"/>
    </source>
</evidence>
<dbReference type="RefSeq" id="WP_379530119.1">
    <property type="nucleotide sequence ID" value="NZ_JBHSBI010000011.1"/>
</dbReference>
<dbReference type="InterPro" id="IPR011701">
    <property type="entry name" value="MFS"/>
</dbReference>
<feature type="domain" description="Major facilitator superfamily (MFS) profile" evidence="8">
    <location>
        <begin position="36"/>
        <end position="481"/>
    </location>
</feature>
<comment type="caution">
    <text evidence="9">The sequence shown here is derived from an EMBL/GenBank/DDBJ whole genome shotgun (WGS) entry which is preliminary data.</text>
</comment>
<feature type="transmembrane region" description="Helical" evidence="7">
    <location>
        <begin position="72"/>
        <end position="93"/>
    </location>
</feature>
<keyword evidence="2" id="KW-0813">Transport</keyword>
<evidence type="ECO:0000256" key="3">
    <source>
        <dbReference type="ARBA" id="ARBA00022692"/>
    </source>
</evidence>
<keyword evidence="3 7" id="KW-0812">Transmembrane</keyword>
<dbReference type="InterPro" id="IPR044770">
    <property type="entry name" value="MFS_spinster-like"/>
</dbReference>
<dbReference type="Pfam" id="PF07690">
    <property type="entry name" value="MFS_1"/>
    <property type="match status" value="1"/>
</dbReference>
<name>A0ABV8G7W7_9ACTN</name>
<feature type="transmembrane region" description="Helical" evidence="7">
    <location>
        <begin position="318"/>
        <end position="339"/>
    </location>
</feature>
<feature type="transmembrane region" description="Helical" evidence="7">
    <location>
        <begin position="453"/>
        <end position="474"/>
    </location>
</feature>
<feature type="transmembrane region" description="Helical" evidence="7">
    <location>
        <begin position="160"/>
        <end position="182"/>
    </location>
</feature>
<evidence type="ECO:0000256" key="6">
    <source>
        <dbReference type="SAM" id="MobiDB-lite"/>
    </source>
</evidence>
<keyword evidence="10" id="KW-1185">Reference proteome</keyword>
<feature type="transmembrane region" description="Helical" evidence="7">
    <location>
        <begin position="32"/>
        <end position="52"/>
    </location>
</feature>
<evidence type="ECO:0000256" key="1">
    <source>
        <dbReference type="ARBA" id="ARBA00004651"/>
    </source>
</evidence>
<organism evidence="9 10">
    <name type="scientific">Nonomuraea purpurea</name>
    <dbReference type="NCBI Taxonomy" id="1849276"/>
    <lineage>
        <taxon>Bacteria</taxon>
        <taxon>Bacillati</taxon>
        <taxon>Actinomycetota</taxon>
        <taxon>Actinomycetes</taxon>
        <taxon>Streptosporangiales</taxon>
        <taxon>Streptosporangiaceae</taxon>
        <taxon>Nonomuraea</taxon>
    </lineage>
</organism>
<evidence type="ECO:0000313" key="10">
    <source>
        <dbReference type="Proteomes" id="UP001595851"/>
    </source>
</evidence>
<dbReference type="PANTHER" id="PTHR23505:SF79">
    <property type="entry name" value="PROTEIN SPINSTER"/>
    <property type="match status" value="1"/>
</dbReference>
<sequence>MSAYSGDERHRLMHAVLDWAARRTMIVVGGPARFRVIAMLACVLALVAADQGTIGAVGPQIKQSLGITNTELGSLSAVTAAAGALAVLPIGVLTDRVRRVRFLTVCVGLWSVAMLLGGLADSLTWLLLSRAALGALTAAGGPTVVSLVGDFFPAAERARIYGFILGGEMLGVGFGLVVGGALAELVSWRAAFWFLALLGVVFAFVIARKLPEPKRGGQSRLFPGARTMKPKPAGEERGGAGREHDDAARRAVRRRGIGPDPALVLRRDPVRMPLWQATRYVLRIRTNVVLIVASVIGYFFFAGLRTFAVVFIGEQYGIGQAALTGLIPLIGLGALLGVLSGGRVADRLTRRGYISARMVVPAVAYVTAAVFFVPGLLTTSMAIALPFLFVAAASLSAANPPLDAARLDVVHFRLWGRAESVRTFLRVGAEAVAPLTFGLLADALGPDGTTSGQGLRDAFLIMLVPLAANAVVLLRGRNSYPRDVATAAASERLTGADHRRVR</sequence>
<comment type="subcellular location">
    <subcellularLocation>
        <location evidence="1">Cell membrane</location>
        <topology evidence="1">Multi-pass membrane protein</topology>
    </subcellularLocation>
</comment>
<feature type="transmembrane region" description="Helical" evidence="7">
    <location>
        <begin position="125"/>
        <end position="148"/>
    </location>
</feature>
<dbReference type="InterPro" id="IPR036259">
    <property type="entry name" value="MFS_trans_sf"/>
</dbReference>
<evidence type="ECO:0000259" key="8">
    <source>
        <dbReference type="PROSITE" id="PS50850"/>
    </source>
</evidence>
<gene>
    <name evidence="9" type="ORF">ACFOY2_22910</name>
</gene>
<feature type="transmembrane region" description="Helical" evidence="7">
    <location>
        <begin position="423"/>
        <end position="441"/>
    </location>
</feature>
<feature type="transmembrane region" description="Helical" evidence="7">
    <location>
        <begin position="383"/>
        <end position="402"/>
    </location>
</feature>
<dbReference type="Proteomes" id="UP001595851">
    <property type="component" value="Unassembled WGS sequence"/>
</dbReference>
<keyword evidence="5 7" id="KW-0472">Membrane</keyword>
<evidence type="ECO:0000256" key="7">
    <source>
        <dbReference type="SAM" id="Phobius"/>
    </source>
</evidence>
<feature type="transmembrane region" description="Helical" evidence="7">
    <location>
        <begin position="188"/>
        <end position="207"/>
    </location>
</feature>
<evidence type="ECO:0000256" key="2">
    <source>
        <dbReference type="ARBA" id="ARBA00022448"/>
    </source>
</evidence>
<dbReference type="InterPro" id="IPR020846">
    <property type="entry name" value="MFS_dom"/>
</dbReference>
<keyword evidence="4 7" id="KW-1133">Transmembrane helix</keyword>
<dbReference type="EMBL" id="JBHSBI010000011">
    <property type="protein sequence ID" value="MFC4010097.1"/>
    <property type="molecule type" value="Genomic_DNA"/>
</dbReference>
<protein>
    <submittedName>
        <fullName evidence="9">MFS transporter</fullName>
    </submittedName>
</protein>
<feature type="transmembrane region" description="Helical" evidence="7">
    <location>
        <begin position="359"/>
        <end position="377"/>
    </location>
</feature>
<dbReference type="PROSITE" id="PS50850">
    <property type="entry name" value="MFS"/>
    <property type="match status" value="1"/>
</dbReference>
<dbReference type="Gene3D" id="1.20.1250.20">
    <property type="entry name" value="MFS general substrate transporter like domains"/>
    <property type="match status" value="1"/>
</dbReference>
<dbReference type="PANTHER" id="PTHR23505">
    <property type="entry name" value="SPINSTER"/>
    <property type="match status" value="1"/>
</dbReference>
<accession>A0ABV8G7W7</accession>
<feature type="compositionally biased region" description="Basic and acidic residues" evidence="6">
    <location>
        <begin position="232"/>
        <end position="246"/>
    </location>
</feature>
<reference evidence="10" key="1">
    <citation type="journal article" date="2019" name="Int. J. Syst. Evol. Microbiol.">
        <title>The Global Catalogue of Microorganisms (GCM) 10K type strain sequencing project: providing services to taxonomists for standard genome sequencing and annotation.</title>
        <authorList>
            <consortium name="The Broad Institute Genomics Platform"/>
            <consortium name="The Broad Institute Genome Sequencing Center for Infectious Disease"/>
            <person name="Wu L."/>
            <person name="Ma J."/>
        </authorList>
    </citation>
    <scope>NUCLEOTIDE SEQUENCE [LARGE SCALE GENOMIC DNA]</scope>
    <source>
        <strain evidence="10">TBRC 1276</strain>
    </source>
</reference>
<feature type="transmembrane region" description="Helical" evidence="7">
    <location>
        <begin position="288"/>
        <end position="312"/>
    </location>
</feature>
<feature type="region of interest" description="Disordered" evidence="6">
    <location>
        <begin position="215"/>
        <end position="246"/>
    </location>
</feature>
<proteinExistence type="predicted"/>